<dbReference type="InterPro" id="IPR009057">
    <property type="entry name" value="Homeodomain-like_sf"/>
</dbReference>
<dbReference type="Proteomes" id="UP000887565">
    <property type="component" value="Unplaced"/>
</dbReference>
<comment type="subcellular location">
    <subcellularLocation>
        <location evidence="1 2 3">Nucleus</location>
    </subcellularLocation>
</comment>
<evidence type="ECO:0000256" key="4">
    <source>
        <dbReference type="SAM" id="MobiDB-lite"/>
    </source>
</evidence>
<dbReference type="GO" id="GO:1990837">
    <property type="term" value="F:sequence-specific double-stranded DNA binding"/>
    <property type="evidence" value="ECO:0007669"/>
    <property type="project" value="TreeGrafter"/>
</dbReference>
<dbReference type="WBParaSite" id="nRc.2.0.1.t07191-RA">
    <property type="protein sequence ID" value="nRc.2.0.1.t07191-RA"/>
    <property type="gene ID" value="nRc.2.0.1.g07191"/>
</dbReference>
<evidence type="ECO:0000313" key="6">
    <source>
        <dbReference type="Proteomes" id="UP000887565"/>
    </source>
</evidence>
<dbReference type="InterPro" id="IPR001356">
    <property type="entry name" value="HD"/>
</dbReference>
<dbReference type="PANTHER" id="PTHR24335:SF4">
    <property type="entry name" value="EXTRA-EXTRA"/>
    <property type="match status" value="1"/>
</dbReference>
<dbReference type="PANTHER" id="PTHR24335">
    <property type="entry name" value="MOTOR NEURON AND PANCREAS HOMEOBOX PROTEIN"/>
    <property type="match status" value="1"/>
</dbReference>
<protein>
    <submittedName>
        <fullName evidence="7">Homeobox domain-containing protein</fullName>
    </submittedName>
</protein>
<evidence type="ECO:0000256" key="1">
    <source>
        <dbReference type="ARBA" id="ARBA00004123"/>
    </source>
</evidence>
<keyword evidence="2 3" id="KW-0539">Nucleus</keyword>
<feature type="domain" description="Homeobox" evidence="5">
    <location>
        <begin position="136"/>
        <end position="196"/>
    </location>
</feature>
<dbReference type="Pfam" id="PF00046">
    <property type="entry name" value="Homeodomain"/>
    <property type="match status" value="1"/>
</dbReference>
<sequence length="217" mass="24397">MFGIDNLLAKSHRSEDDVSNGRRSWPSGRQGSILTPTSESCGGALWSLNAINGAQLQYNLLLQSLMPSIDQTHHQQEMIDRLYHQCTLASVVACNPIQAPSASVDLTTTGEPQLEQQQMSGGGNSIVVAAVVSSAAKTRRPRTAFSSQQLLELERYFKRNKYLSRPQRYEVATSLALTENQVKIWNRRMKWKRNKKLATENATENNTTRWNRDTDDC</sequence>
<evidence type="ECO:0000259" key="5">
    <source>
        <dbReference type="PROSITE" id="PS50071"/>
    </source>
</evidence>
<dbReference type="GO" id="GO:0007417">
    <property type="term" value="P:central nervous system development"/>
    <property type="evidence" value="ECO:0007669"/>
    <property type="project" value="TreeGrafter"/>
</dbReference>
<feature type="DNA-binding region" description="Homeobox" evidence="2">
    <location>
        <begin position="138"/>
        <end position="197"/>
    </location>
</feature>
<evidence type="ECO:0000256" key="3">
    <source>
        <dbReference type="RuleBase" id="RU000682"/>
    </source>
</evidence>
<dbReference type="InterPro" id="IPR042768">
    <property type="entry name" value="MNX1/Ceh-12"/>
</dbReference>
<feature type="region of interest" description="Disordered" evidence="4">
    <location>
        <begin position="13"/>
        <end position="35"/>
    </location>
</feature>
<reference evidence="7" key="1">
    <citation type="submission" date="2022-11" db="UniProtKB">
        <authorList>
            <consortium name="WormBaseParasite"/>
        </authorList>
    </citation>
    <scope>IDENTIFICATION</scope>
</reference>
<dbReference type="SMART" id="SM00389">
    <property type="entry name" value="HOX"/>
    <property type="match status" value="1"/>
</dbReference>
<dbReference type="Gene3D" id="1.10.10.60">
    <property type="entry name" value="Homeodomain-like"/>
    <property type="match status" value="1"/>
</dbReference>
<evidence type="ECO:0000313" key="7">
    <source>
        <dbReference type="WBParaSite" id="nRc.2.0.1.t07191-RA"/>
    </source>
</evidence>
<name>A0A915HZB4_ROMCU</name>
<accession>A0A915HZB4</accession>
<keyword evidence="2 3" id="KW-0371">Homeobox</keyword>
<keyword evidence="6" id="KW-1185">Reference proteome</keyword>
<evidence type="ECO:0000256" key="2">
    <source>
        <dbReference type="PROSITE-ProRule" id="PRU00108"/>
    </source>
</evidence>
<dbReference type="GO" id="GO:0048812">
    <property type="term" value="P:neuron projection morphogenesis"/>
    <property type="evidence" value="ECO:0007669"/>
    <property type="project" value="TreeGrafter"/>
</dbReference>
<dbReference type="SUPFAM" id="SSF46689">
    <property type="entry name" value="Homeodomain-like"/>
    <property type="match status" value="1"/>
</dbReference>
<proteinExistence type="predicted"/>
<dbReference type="GO" id="GO:0005634">
    <property type="term" value="C:nucleus"/>
    <property type="evidence" value="ECO:0007669"/>
    <property type="project" value="UniProtKB-SubCell"/>
</dbReference>
<dbReference type="AlphaFoldDB" id="A0A915HZB4"/>
<dbReference type="CDD" id="cd00086">
    <property type="entry name" value="homeodomain"/>
    <property type="match status" value="1"/>
</dbReference>
<organism evidence="6 7">
    <name type="scientific">Romanomermis culicivorax</name>
    <name type="common">Nematode worm</name>
    <dbReference type="NCBI Taxonomy" id="13658"/>
    <lineage>
        <taxon>Eukaryota</taxon>
        <taxon>Metazoa</taxon>
        <taxon>Ecdysozoa</taxon>
        <taxon>Nematoda</taxon>
        <taxon>Enoplea</taxon>
        <taxon>Dorylaimia</taxon>
        <taxon>Mermithida</taxon>
        <taxon>Mermithoidea</taxon>
        <taxon>Mermithidae</taxon>
        <taxon>Romanomermis</taxon>
    </lineage>
</organism>
<dbReference type="PROSITE" id="PS50071">
    <property type="entry name" value="HOMEOBOX_2"/>
    <property type="match status" value="1"/>
</dbReference>
<keyword evidence="2 3" id="KW-0238">DNA-binding</keyword>